<comment type="cofactor">
    <cofactor evidence="1">
        <name>Mg(2+)</name>
        <dbReference type="ChEBI" id="CHEBI:18420"/>
    </cofactor>
</comment>
<comment type="caution">
    <text evidence="9">The sequence shown here is derived from an EMBL/GenBank/DDBJ whole genome shotgun (WGS) entry which is preliminary data.</text>
</comment>
<evidence type="ECO:0000313" key="10">
    <source>
        <dbReference type="Proteomes" id="UP000003273"/>
    </source>
</evidence>
<keyword evidence="4" id="KW-0479">Metal-binding</keyword>
<dbReference type="PANTHER" id="PTHR33653:SF1">
    <property type="entry name" value="RIBONUCLEASE VAPC2"/>
    <property type="match status" value="1"/>
</dbReference>
<evidence type="ECO:0000256" key="6">
    <source>
        <dbReference type="ARBA" id="ARBA00022842"/>
    </source>
</evidence>
<evidence type="ECO:0000256" key="3">
    <source>
        <dbReference type="ARBA" id="ARBA00022722"/>
    </source>
</evidence>
<keyword evidence="2" id="KW-1277">Toxin-antitoxin system</keyword>
<dbReference type="InterPro" id="IPR029060">
    <property type="entry name" value="PIN-like_dom_sf"/>
</dbReference>
<dbReference type="GO" id="GO:0004518">
    <property type="term" value="F:nuclease activity"/>
    <property type="evidence" value="ECO:0007669"/>
    <property type="project" value="UniProtKB-KW"/>
</dbReference>
<evidence type="ECO:0000256" key="7">
    <source>
        <dbReference type="ARBA" id="ARBA00038093"/>
    </source>
</evidence>
<accession>I4GRU6</accession>
<dbReference type="GO" id="GO:0046872">
    <property type="term" value="F:metal ion binding"/>
    <property type="evidence" value="ECO:0007669"/>
    <property type="project" value="UniProtKB-KW"/>
</dbReference>
<dbReference type="Gene3D" id="3.40.50.1010">
    <property type="entry name" value="5'-nuclease"/>
    <property type="match status" value="1"/>
</dbReference>
<organism evidence="9 10">
    <name type="scientific">Microcystis aeruginosa PCC 9806</name>
    <dbReference type="NCBI Taxonomy" id="1160282"/>
    <lineage>
        <taxon>Bacteria</taxon>
        <taxon>Bacillati</taxon>
        <taxon>Cyanobacteriota</taxon>
        <taxon>Cyanophyceae</taxon>
        <taxon>Oscillatoriophycideae</taxon>
        <taxon>Chroococcales</taxon>
        <taxon>Microcystaceae</taxon>
        <taxon>Microcystis</taxon>
    </lineage>
</organism>
<evidence type="ECO:0000259" key="8">
    <source>
        <dbReference type="Pfam" id="PF01850"/>
    </source>
</evidence>
<dbReference type="HOGENOM" id="CLU_118482_0_1_3"/>
<keyword evidence="3" id="KW-0540">Nuclease</keyword>
<feature type="domain" description="PIN" evidence="8">
    <location>
        <begin position="8"/>
        <end position="115"/>
    </location>
</feature>
<dbReference type="InterPro" id="IPR050556">
    <property type="entry name" value="Type_II_TA_system_RNase"/>
</dbReference>
<reference evidence="9 10" key="1">
    <citation type="submission" date="2012-04" db="EMBL/GenBank/DDBJ databases">
        <authorList>
            <person name="Genoscope - CEA"/>
        </authorList>
    </citation>
    <scope>NUCLEOTIDE SEQUENCE [LARGE SCALE GENOMIC DNA]</scope>
    <source>
        <strain evidence="9 10">9806</strain>
    </source>
</reference>
<proteinExistence type="inferred from homology"/>
<keyword evidence="5" id="KW-0378">Hydrolase</keyword>
<dbReference type="CDD" id="cd18741">
    <property type="entry name" value="PIN_VapC4-5_FitB-like"/>
    <property type="match status" value="1"/>
</dbReference>
<dbReference type="GO" id="GO:0016787">
    <property type="term" value="F:hydrolase activity"/>
    <property type="evidence" value="ECO:0007669"/>
    <property type="project" value="UniProtKB-KW"/>
</dbReference>
<gene>
    <name evidence="9" type="ORF">MICAE_140001</name>
</gene>
<dbReference type="Proteomes" id="UP000003273">
    <property type="component" value="Unassembled WGS sequence"/>
</dbReference>
<dbReference type="SUPFAM" id="SSF88723">
    <property type="entry name" value="PIN domain-like"/>
    <property type="match status" value="1"/>
</dbReference>
<dbReference type="AlphaFoldDB" id="I4GRU6"/>
<dbReference type="RefSeq" id="WP_002780144.1">
    <property type="nucleotide sequence ID" value="NZ_HE973221.1"/>
</dbReference>
<evidence type="ECO:0000313" key="9">
    <source>
        <dbReference type="EMBL" id="CCI12520.1"/>
    </source>
</evidence>
<protein>
    <submittedName>
        <fullName evidence="9">PIN domain protein</fullName>
    </submittedName>
</protein>
<evidence type="ECO:0000256" key="1">
    <source>
        <dbReference type="ARBA" id="ARBA00001946"/>
    </source>
</evidence>
<evidence type="ECO:0000256" key="4">
    <source>
        <dbReference type="ARBA" id="ARBA00022723"/>
    </source>
</evidence>
<dbReference type="EMBL" id="CAIL01000046">
    <property type="protein sequence ID" value="CCI12520.1"/>
    <property type="molecule type" value="Genomic_DNA"/>
</dbReference>
<dbReference type="InterPro" id="IPR002716">
    <property type="entry name" value="PIN_dom"/>
</dbReference>
<evidence type="ECO:0000256" key="5">
    <source>
        <dbReference type="ARBA" id="ARBA00022801"/>
    </source>
</evidence>
<keyword evidence="6" id="KW-0460">Magnesium</keyword>
<dbReference type="Pfam" id="PF01850">
    <property type="entry name" value="PIN"/>
    <property type="match status" value="1"/>
</dbReference>
<sequence>MARRKPMILCDTNILIEFYKNNHRIIEELRHIGLNQLAISSITQAELYYGAINKNELNKIKRHLGLLHTFPVDVAISNQFINLMETYSLSHKLNIPDSIIASTALVQNIKLYTLNLRDFCFIQGLELYDLSNE</sequence>
<comment type="similarity">
    <text evidence="7">Belongs to the PINc/VapC protein family.</text>
</comment>
<name>I4GRU6_MICAE</name>
<dbReference type="PANTHER" id="PTHR33653">
    <property type="entry name" value="RIBONUCLEASE VAPC2"/>
    <property type="match status" value="1"/>
</dbReference>
<evidence type="ECO:0000256" key="2">
    <source>
        <dbReference type="ARBA" id="ARBA00022649"/>
    </source>
</evidence>